<evidence type="ECO:0000256" key="1">
    <source>
        <dbReference type="SAM" id="MobiDB-lite"/>
    </source>
</evidence>
<proteinExistence type="predicted"/>
<dbReference type="Proteomes" id="UP000180246">
    <property type="component" value="Unassembled WGS sequence"/>
</dbReference>
<reference evidence="2 3" key="1">
    <citation type="submission" date="2014-10" db="EMBL/GenBank/DDBJ databases">
        <authorList>
            <person name="Seo M.-J."/>
            <person name="Seok Y.J."/>
            <person name="Cha I.-T."/>
        </authorList>
    </citation>
    <scope>NUCLEOTIDE SEQUENCE [LARGE SCALE GENOMIC DNA]</scope>
    <source>
        <strain evidence="2 3">NEU</strain>
    </source>
</reference>
<comment type="caution">
    <text evidence="2">The sequence shown here is derived from an EMBL/GenBank/DDBJ whole genome shotgun (WGS) entry which is preliminary data.</text>
</comment>
<dbReference type="AlphaFoldDB" id="A0A1S2N547"/>
<dbReference type="EMBL" id="JRYB01000001">
    <property type="protein sequence ID" value="OIJ40216.1"/>
    <property type="molecule type" value="Genomic_DNA"/>
</dbReference>
<evidence type="ECO:0000313" key="2">
    <source>
        <dbReference type="EMBL" id="OIJ40216.1"/>
    </source>
</evidence>
<feature type="region of interest" description="Disordered" evidence="1">
    <location>
        <begin position="103"/>
        <end position="157"/>
    </location>
</feature>
<organism evidence="2 3">
    <name type="scientific">Massilia timonae</name>
    <dbReference type="NCBI Taxonomy" id="47229"/>
    <lineage>
        <taxon>Bacteria</taxon>
        <taxon>Pseudomonadati</taxon>
        <taxon>Pseudomonadota</taxon>
        <taxon>Betaproteobacteria</taxon>
        <taxon>Burkholderiales</taxon>
        <taxon>Oxalobacteraceae</taxon>
        <taxon>Telluria group</taxon>
        <taxon>Massilia</taxon>
    </lineage>
</organism>
<feature type="compositionally biased region" description="Pro residues" evidence="1">
    <location>
        <begin position="127"/>
        <end position="144"/>
    </location>
</feature>
<accession>A0A1S2N547</accession>
<gene>
    <name evidence="2" type="ORF">LO55_4509</name>
</gene>
<sequence>MFTMILLLYLQQNLDVTLASSSLRGEFASSAACEEAAVRLRGALPTPQGYAAAWHDALCVPIARGVKVRVGAPLDLGALLRELPPAECGADGAWRRVAELCVPPPTPTSGVQSRLNSAWEGQGTRPAIPPPPGLSNRTAPPPSAPNMLGRTPPPVRQ</sequence>
<protein>
    <submittedName>
        <fullName evidence="2">Uncharacterized protein</fullName>
    </submittedName>
</protein>
<evidence type="ECO:0000313" key="3">
    <source>
        <dbReference type="Proteomes" id="UP000180246"/>
    </source>
</evidence>
<name>A0A1S2N547_9BURK</name>